<evidence type="ECO:0000313" key="10">
    <source>
        <dbReference type="EMBL" id="MBP0492710.1"/>
    </source>
</evidence>
<dbReference type="AlphaFoldDB" id="A0A940MZU7"/>
<feature type="transmembrane region" description="Helical" evidence="8">
    <location>
        <begin position="277"/>
        <end position="299"/>
    </location>
</feature>
<sequence>MISSLPPLAAAGPILVAATLLALGRHLPGRVPDVIAIVAALAVAALGALMAFRAGDGVLLHWFGGWSPREGMPIGIAFQADVAGSVMVALVGILFVASFVFAWGFFEEVGVQFHVLMLVFMAAMCGFCLTRDLFNLFVWFEVMSVAAFALTAYRLEASALEGALNFTVTNSLGSMMMLAGIGLLYARLGRLDMLALGEEAAKAAGDPVIPGAFCLLAAALLIKGATVPFHLWLADAHAVAPSPVSMVFSGGMVAMGVFGLARLTWTVFAPVEAVTEALHAVVLWLGAATSVLGGMLCLGQRHVKRMLAFSTISHTGILLMGVALLSADGLAGTLTYLVGHGLVKAALFALAGVLMARLGGIDEIGLRGRGREIWPARIAFAAGGLLLAGLPVGLMEEGATLLDAAAGAESFRWVILAVPIGAGLTGAAVLRAAGRIFLGWGKVDGEEEGAPSEQEAEKANRPLPLMLAPVAVLLLLASAVPGHLAEEAAQHAASAMMQPGIVPAPVSPGEVPERLPLGWMSLSLALLVAGWHLGRHHLPAILSNGVQALTAPVFAGLERLHSGVTGDELVWILAGLALLSLGLWLA</sequence>
<accession>A0A940MZU7</accession>
<proteinExistence type="inferred from homology"/>
<keyword evidence="3" id="KW-1003">Cell membrane</keyword>
<protein>
    <submittedName>
        <fullName evidence="10">NADH-quinone oxidoreductase subunit E</fullName>
    </submittedName>
</protein>
<feature type="transmembrane region" description="Helical" evidence="8">
    <location>
        <begin position="167"/>
        <end position="186"/>
    </location>
</feature>
<keyword evidence="11" id="KW-1185">Reference proteome</keyword>
<keyword evidence="5 8" id="KW-1133">Transmembrane helix</keyword>
<dbReference type="RefSeq" id="WP_209372476.1">
    <property type="nucleotide sequence ID" value="NZ_JAGIZA010000004.1"/>
</dbReference>
<dbReference type="InterPro" id="IPR001750">
    <property type="entry name" value="ND/Mrp_TM"/>
</dbReference>
<evidence type="ECO:0000256" key="7">
    <source>
        <dbReference type="RuleBase" id="RU000320"/>
    </source>
</evidence>
<feature type="transmembrane region" description="Helical" evidence="8">
    <location>
        <begin position="34"/>
        <end position="52"/>
    </location>
</feature>
<dbReference type="EMBL" id="JAGIZA010000004">
    <property type="protein sequence ID" value="MBP0492710.1"/>
    <property type="molecule type" value="Genomic_DNA"/>
</dbReference>
<dbReference type="GO" id="GO:0042773">
    <property type="term" value="P:ATP synthesis coupled electron transport"/>
    <property type="evidence" value="ECO:0007669"/>
    <property type="project" value="InterPro"/>
</dbReference>
<comment type="subcellular location">
    <subcellularLocation>
        <location evidence="1">Cell membrane</location>
        <topology evidence="1">Multi-pass membrane protein</topology>
    </subcellularLocation>
    <subcellularLocation>
        <location evidence="7">Membrane</location>
        <topology evidence="7">Multi-pass membrane protein</topology>
    </subcellularLocation>
</comment>
<feature type="transmembrane region" description="Helical" evidence="8">
    <location>
        <begin position="136"/>
        <end position="155"/>
    </location>
</feature>
<dbReference type="Proteomes" id="UP000677537">
    <property type="component" value="Unassembled WGS sequence"/>
</dbReference>
<dbReference type="InterPro" id="IPR050586">
    <property type="entry name" value="CPA3_Na-H_Antiporter_D"/>
</dbReference>
<feature type="transmembrane region" description="Helical" evidence="8">
    <location>
        <begin position="111"/>
        <end position="129"/>
    </location>
</feature>
<feature type="transmembrane region" description="Helical" evidence="8">
    <location>
        <begin position="413"/>
        <end position="433"/>
    </location>
</feature>
<dbReference type="GO" id="GO:0008137">
    <property type="term" value="F:NADH dehydrogenase (ubiquinone) activity"/>
    <property type="evidence" value="ECO:0007669"/>
    <property type="project" value="InterPro"/>
</dbReference>
<dbReference type="Pfam" id="PF00361">
    <property type="entry name" value="Proton_antipo_M"/>
    <property type="match status" value="1"/>
</dbReference>
<dbReference type="InterPro" id="IPR003918">
    <property type="entry name" value="NADH_UbQ_OxRdtase"/>
</dbReference>
<evidence type="ECO:0000256" key="4">
    <source>
        <dbReference type="ARBA" id="ARBA00022692"/>
    </source>
</evidence>
<feature type="domain" description="NADH:quinone oxidoreductase/Mrp antiporter transmembrane" evidence="9">
    <location>
        <begin position="131"/>
        <end position="393"/>
    </location>
</feature>
<evidence type="ECO:0000256" key="5">
    <source>
        <dbReference type="ARBA" id="ARBA00022989"/>
    </source>
</evidence>
<name>A0A940MZU7_9PROT</name>
<evidence type="ECO:0000256" key="2">
    <source>
        <dbReference type="ARBA" id="ARBA00005346"/>
    </source>
</evidence>
<feature type="transmembrane region" description="Helical" evidence="8">
    <location>
        <begin position="246"/>
        <end position="265"/>
    </location>
</feature>
<feature type="transmembrane region" description="Helical" evidence="8">
    <location>
        <begin position="374"/>
        <end position="393"/>
    </location>
</feature>
<dbReference type="PANTHER" id="PTHR42703:SF1">
    <property type="entry name" value="NA(+)_H(+) ANTIPORTER SUBUNIT D1"/>
    <property type="match status" value="1"/>
</dbReference>
<evidence type="ECO:0000256" key="6">
    <source>
        <dbReference type="ARBA" id="ARBA00023136"/>
    </source>
</evidence>
<organism evidence="10 11">
    <name type="scientific">Roseomonas indoligenes</name>
    <dbReference type="NCBI Taxonomy" id="2820811"/>
    <lineage>
        <taxon>Bacteria</taxon>
        <taxon>Pseudomonadati</taxon>
        <taxon>Pseudomonadota</taxon>
        <taxon>Alphaproteobacteria</taxon>
        <taxon>Acetobacterales</taxon>
        <taxon>Roseomonadaceae</taxon>
        <taxon>Roseomonas</taxon>
    </lineage>
</organism>
<evidence type="ECO:0000259" key="9">
    <source>
        <dbReference type="Pfam" id="PF00361"/>
    </source>
</evidence>
<feature type="transmembrane region" description="Helical" evidence="8">
    <location>
        <begin position="463"/>
        <end position="484"/>
    </location>
</feature>
<gene>
    <name evidence="10" type="ORF">J5Y10_07955</name>
</gene>
<dbReference type="PRINTS" id="PR01437">
    <property type="entry name" value="NUOXDRDTASE4"/>
</dbReference>
<evidence type="ECO:0000313" key="11">
    <source>
        <dbReference type="Proteomes" id="UP000677537"/>
    </source>
</evidence>
<feature type="transmembrane region" description="Helical" evidence="8">
    <location>
        <begin position="82"/>
        <end position="105"/>
    </location>
</feature>
<keyword evidence="4 7" id="KW-0812">Transmembrane</keyword>
<reference evidence="10" key="1">
    <citation type="submission" date="2021-03" db="EMBL/GenBank/DDBJ databases">
        <authorList>
            <person name="So Y."/>
        </authorList>
    </citation>
    <scope>NUCLEOTIDE SEQUENCE</scope>
    <source>
        <strain evidence="10">SG15</strain>
    </source>
</reference>
<evidence type="ECO:0000256" key="8">
    <source>
        <dbReference type="SAM" id="Phobius"/>
    </source>
</evidence>
<dbReference type="PANTHER" id="PTHR42703">
    <property type="entry name" value="NADH DEHYDROGENASE"/>
    <property type="match status" value="1"/>
</dbReference>
<comment type="similarity">
    <text evidence="2">Belongs to the CPA3 antiporters (TC 2.A.63) subunit D family.</text>
</comment>
<evidence type="ECO:0000256" key="1">
    <source>
        <dbReference type="ARBA" id="ARBA00004651"/>
    </source>
</evidence>
<keyword evidence="6 8" id="KW-0472">Membrane</keyword>
<feature type="transmembrane region" description="Helical" evidence="8">
    <location>
        <begin position="333"/>
        <end position="354"/>
    </location>
</feature>
<evidence type="ECO:0000256" key="3">
    <source>
        <dbReference type="ARBA" id="ARBA00022475"/>
    </source>
</evidence>
<dbReference type="GO" id="GO:0005886">
    <property type="term" value="C:plasma membrane"/>
    <property type="evidence" value="ECO:0007669"/>
    <property type="project" value="UniProtKB-SubCell"/>
</dbReference>
<feature type="transmembrane region" description="Helical" evidence="8">
    <location>
        <begin position="569"/>
        <end position="585"/>
    </location>
</feature>
<feature type="transmembrane region" description="Helical" evidence="8">
    <location>
        <begin position="306"/>
        <end position="327"/>
    </location>
</feature>
<comment type="caution">
    <text evidence="10">The sequence shown here is derived from an EMBL/GenBank/DDBJ whole genome shotgun (WGS) entry which is preliminary data.</text>
</comment>